<dbReference type="Gene3D" id="3.40.50.720">
    <property type="entry name" value="NAD(P)-binding Rossmann-like Domain"/>
    <property type="match status" value="1"/>
</dbReference>
<keyword evidence="5" id="KW-1185">Reference proteome</keyword>
<dbReference type="SUPFAM" id="SSF51735">
    <property type="entry name" value="NAD(P)-binding Rossmann-fold domains"/>
    <property type="match status" value="1"/>
</dbReference>
<dbReference type="PANTHER" id="PTHR43490">
    <property type="entry name" value="(+)-NEOMENTHOL DEHYDROGENASE"/>
    <property type="match status" value="1"/>
</dbReference>
<evidence type="ECO:0000256" key="2">
    <source>
        <dbReference type="ARBA" id="ARBA00022857"/>
    </source>
</evidence>
<protein>
    <submittedName>
        <fullName evidence="4">Uncharacterized protein</fullName>
    </submittedName>
</protein>
<dbReference type="EMBL" id="HG001983">
    <property type="protein sequence ID" value="CDF38996.1"/>
    <property type="molecule type" value="Genomic_DNA"/>
</dbReference>
<dbReference type="OMA" id="KWSLIFP"/>
<evidence type="ECO:0000313" key="5">
    <source>
        <dbReference type="Proteomes" id="UP000012073"/>
    </source>
</evidence>
<organism evidence="4 5">
    <name type="scientific">Chondrus crispus</name>
    <name type="common">Carrageen Irish moss</name>
    <name type="synonym">Polymorpha crispa</name>
    <dbReference type="NCBI Taxonomy" id="2769"/>
    <lineage>
        <taxon>Eukaryota</taxon>
        <taxon>Rhodophyta</taxon>
        <taxon>Florideophyceae</taxon>
        <taxon>Rhodymeniophycidae</taxon>
        <taxon>Gigartinales</taxon>
        <taxon>Gigartinaceae</taxon>
        <taxon>Chondrus</taxon>
    </lineage>
</organism>
<dbReference type="STRING" id="2769.R7QNG4"/>
<dbReference type="InterPro" id="IPR002347">
    <property type="entry name" value="SDR_fam"/>
</dbReference>
<evidence type="ECO:0000256" key="1">
    <source>
        <dbReference type="ARBA" id="ARBA00006484"/>
    </source>
</evidence>
<gene>
    <name evidence="4" type="ORF">CHC_T00006708001</name>
</gene>
<dbReference type="GO" id="GO:0016491">
    <property type="term" value="F:oxidoreductase activity"/>
    <property type="evidence" value="ECO:0007669"/>
    <property type="project" value="UniProtKB-KW"/>
</dbReference>
<dbReference type="OrthoDB" id="1933717at2759"/>
<name>R7QNG4_CHOCR</name>
<dbReference type="Gramene" id="CDF38996">
    <property type="protein sequence ID" value="CDF38996"/>
    <property type="gene ID" value="CHC_T00006708001"/>
</dbReference>
<dbReference type="GeneID" id="17326614"/>
<dbReference type="AlphaFoldDB" id="R7QNG4"/>
<dbReference type="PhylomeDB" id="R7QNG4"/>
<dbReference type="GO" id="GO:0016020">
    <property type="term" value="C:membrane"/>
    <property type="evidence" value="ECO:0007669"/>
    <property type="project" value="TreeGrafter"/>
</dbReference>
<evidence type="ECO:0000313" key="4">
    <source>
        <dbReference type="EMBL" id="CDF38996.1"/>
    </source>
</evidence>
<sequence>MPKSSYGTRPIAVVTGASRGLGRALASHLSAQGYLVIAGQRAPAPKSCNFDIRHLRLDLADEDSLEAFCHYLLDNLPCIDVLVNNAASCPDHPGDTAKSASYWNSVLQVNFFASVRLTESLLPLLQQSLKYPRVVNISSGDGELLFFSESLKPRLERLEACNSTIQLIREVESIANNILDDSFGIPIDELIYNGQPAYKLSKALLNGYTRFASRRQERLQSPEVAFVSVCPGDVDTEMADFDAILISPEDAVWRLASVLVASKPCKTGVFLREGKEISW</sequence>
<comment type="similarity">
    <text evidence="1">Belongs to the short-chain dehydrogenases/reductases (SDR) family.</text>
</comment>
<evidence type="ECO:0000256" key="3">
    <source>
        <dbReference type="ARBA" id="ARBA00023002"/>
    </source>
</evidence>
<dbReference type="Pfam" id="PF00106">
    <property type="entry name" value="adh_short"/>
    <property type="match status" value="1"/>
</dbReference>
<dbReference type="PANTHER" id="PTHR43490:SF99">
    <property type="entry name" value="SHORT-CHAIN DEHYDROGENASE_REDUCTASE"/>
    <property type="match status" value="1"/>
</dbReference>
<accession>R7QNG4</accession>
<dbReference type="Proteomes" id="UP000012073">
    <property type="component" value="Unassembled WGS sequence"/>
</dbReference>
<dbReference type="RefSeq" id="XP_005718901.1">
    <property type="nucleotide sequence ID" value="XM_005718844.1"/>
</dbReference>
<keyword evidence="2" id="KW-0521">NADP</keyword>
<dbReference type="PRINTS" id="PR00081">
    <property type="entry name" value="GDHRDH"/>
</dbReference>
<proteinExistence type="inferred from homology"/>
<reference evidence="5" key="1">
    <citation type="journal article" date="2013" name="Proc. Natl. Acad. Sci. U.S.A.">
        <title>Genome structure and metabolic features in the red seaweed Chondrus crispus shed light on evolution of the Archaeplastida.</title>
        <authorList>
            <person name="Collen J."/>
            <person name="Porcel B."/>
            <person name="Carre W."/>
            <person name="Ball S.G."/>
            <person name="Chaparro C."/>
            <person name="Tonon T."/>
            <person name="Barbeyron T."/>
            <person name="Michel G."/>
            <person name="Noel B."/>
            <person name="Valentin K."/>
            <person name="Elias M."/>
            <person name="Artiguenave F."/>
            <person name="Arun A."/>
            <person name="Aury J.M."/>
            <person name="Barbosa-Neto J.F."/>
            <person name="Bothwell J.H."/>
            <person name="Bouget F.Y."/>
            <person name="Brillet L."/>
            <person name="Cabello-Hurtado F."/>
            <person name="Capella-Gutierrez S."/>
            <person name="Charrier B."/>
            <person name="Cladiere L."/>
            <person name="Cock J.M."/>
            <person name="Coelho S.M."/>
            <person name="Colleoni C."/>
            <person name="Czjzek M."/>
            <person name="Da Silva C."/>
            <person name="Delage L."/>
            <person name="Denoeud F."/>
            <person name="Deschamps P."/>
            <person name="Dittami S.M."/>
            <person name="Gabaldon T."/>
            <person name="Gachon C.M."/>
            <person name="Groisillier A."/>
            <person name="Herve C."/>
            <person name="Jabbari K."/>
            <person name="Katinka M."/>
            <person name="Kloareg B."/>
            <person name="Kowalczyk N."/>
            <person name="Labadie K."/>
            <person name="Leblanc C."/>
            <person name="Lopez P.J."/>
            <person name="McLachlan D.H."/>
            <person name="Meslet-Cladiere L."/>
            <person name="Moustafa A."/>
            <person name="Nehr Z."/>
            <person name="Nyvall Collen P."/>
            <person name="Panaud O."/>
            <person name="Partensky F."/>
            <person name="Poulain J."/>
            <person name="Rensing S.A."/>
            <person name="Rousvoal S."/>
            <person name="Samson G."/>
            <person name="Symeonidi A."/>
            <person name="Weissenbach J."/>
            <person name="Zambounis A."/>
            <person name="Wincker P."/>
            <person name="Boyen C."/>
        </authorList>
    </citation>
    <scope>NUCLEOTIDE SEQUENCE [LARGE SCALE GENOMIC DNA]</scope>
    <source>
        <strain evidence="5">cv. Stackhouse</strain>
    </source>
</reference>
<dbReference type="KEGG" id="ccp:CHC_T00006708001"/>
<keyword evidence="3" id="KW-0560">Oxidoreductase</keyword>
<dbReference type="InterPro" id="IPR036291">
    <property type="entry name" value="NAD(P)-bd_dom_sf"/>
</dbReference>